<evidence type="ECO:0000313" key="4">
    <source>
        <dbReference type="Proteomes" id="UP000650081"/>
    </source>
</evidence>
<evidence type="ECO:0000256" key="2">
    <source>
        <dbReference type="SAM" id="SignalP"/>
    </source>
</evidence>
<gene>
    <name evidence="3" type="ORF">H9S92_03600</name>
</gene>
<feature type="region of interest" description="Disordered" evidence="1">
    <location>
        <begin position="20"/>
        <end position="107"/>
    </location>
</feature>
<feature type="compositionally biased region" description="Basic residues" evidence="1">
    <location>
        <begin position="98"/>
        <end position="107"/>
    </location>
</feature>
<evidence type="ECO:0000256" key="1">
    <source>
        <dbReference type="SAM" id="MobiDB-lite"/>
    </source>
</evidence>
<dbReference type="EMBL" id="JACSIT010000061">
    <property type="protein sequence ID" value="MBC6993233.1"/>
    <property type="molecule type" value="Genomic_DNA"/>
</dbReference>
<sequence>MKIFLSLPLVAGLLLASHAVSAQTEQPASTTQAEAPSTAIGPRYKNPLAAGRAGYKSPATASTSEMTLVGPAYKNRKRTPTAAADPTSRQPQLTGPRYKNRKLGRPN</sequence>
<dbReference type="AlphaFoldDB" id="A0A923PFL6"/>
<protein>
    <submittedName>
        <fullName evidence="3">Uncharacterized protein</fullName>
    </submittedName>
</protein>
<feature type="chain" id="PRO_5036929925" evidence="2">
    <location>
        <begin position="23"/>
        <end position="107"/>
    </location>
</feature>
<keyword evidence="4" id="KW-1185">Reference proteome</keyword>
<feature type="compositionally biased region" description="Polar residues" evidence="1">
    <location>
        <begin position="20"/>
        <end position="35"/>
    </location>
</feature>
<proteinExistence type="predicted"/>
<reference evidence="3" key="1">
    <citation type="submission" date="2020-08" db="EMBL/GenBank/DDBJ databases">
        <title>Lewinella bacteria from marine environments.</title>
        <authorList>
            <person name="Zhong Y."/>
        </authorList>
    </citation>
    <scope>NUCLEOTIDE SEQUENCE</scope>
    <source>
        <strain evidence="3">KCTC 42187</strain>
    </source>
</reference>
<feature type="signal peptide" evidence="2">
    <location>
        <begin position="1"/>
        <end position="22"/>
    </location>
</feature>
<comment type="caution">
    <text evidence="3">The sequence shown here is derived from an EMBL/GenBank/DDBJ whole genome shotgun (WGS) entry which is preliminary data.</text>
</comment>
<evidence type="ECO:0000313" key="3">
    <source>
        <dbReference type="EMBL" id="MBC6993233.1"/>
    </source>
</evidence>
<keyword evidence="2" id="KW-0732">Signal</keyword>
<name>A0A923PFL6_9BACT</name>
<accession>A0A923PFL6</accession>
<dbReference type="Proteomes" id="UP000650081">
    <property type="component" value="Unassembled WGS sequence"/>
</dbReference>
<organism evidence="3 4">
    <name type="scientific">Neolewinella lacunae</name>
    <dbReference type="NCBI Taxonomy" id="1517758"/>
    <lineage>
        <taxon>Bacteria</taxon>
        <taxon>Pseudomonadati</taxon>
        <taxon>Bacteroidota</taxon>
        <taxon>Saprospiria</taxon>
        <taxon>Saprospirales</taxon>
        <taxon>Lewinellaceae</taxon>
        <taxon>Neolewinella</taxon>
    </lineage>
</organism>
<dbReference type="RefSeq" id="WP_187465350.1">
    <property type="nucleotide sequence ID" value="NZ_JACSIT010000061.1"/>
</dbReference>